<dbReference type="OrthoDB" id="290755at2759"/>
<dbReference type="AlphaFoldDB" id="A0A8S1K1B6"/>
<organism evidence="2 3">
    <name type="scientific">Paramecium sonneborni</name>
    <dbReference type="NCBI Taxonomy" id="65129"/>
    <lineage>
        <taxon>Eukaryota</taxon>
        <taxon>Sar</taxon>
        <taxon>Alveolata</taxon>
        <taxon>Ciliophora</taxon>
        <taxon>Intramacronucleata</taxon>
        <taxon>Oligohymenophorea</taxon>
        <taxon>Peniculida</taxon>
        <taxon>Parameciidae</taxon>
        <taxon>Paramecium</taxon>
    </lineage>
</organism>
<evidence type="ECO:0000313" key="3">
    <source>
        <dbReference type="Proteomes" id="UP000692954"/>
    </source>
</evidence>
<dbReference type="GO" id="GO:0007131">
    <property type="term" value="P:reciprocal meiotic recombination"/>
    <property type="evidence" value="ECO:0007669"/>
    <property type="project" value="TreeGrafter"/>
</dbReference>
<evidence type="ECO:0000256" key="1">
    <source>
        <dbReference type="SAM" id="Phobius"/>
    </source>
</evidence>
<dbReference type="PANTHER" id="PTHR31398">
    <property type="entry name" value="MEIOTIC NUCLEAR DIVISION PROTEIN 1 HOMOLOG"/>
    <property type="match status" value="1"/>
</dbReference>
<dbReference type="PANTHER" id="PTHR31398:SF0">
    <property type="entry name" value="MEIOTIC NUCLEAR DIVISION PROTEIN 1 HOMOLOG"/>
    <property type="match status" value="1"/>
</dbReference>
<reference evidence="2" key="1">
    <citation type="submission" date="2021-01" db="EMBL/GenBank/DDBJ databases">
        <authorList>
            <consortium name="Genoscope - CEA"/>
            <person name="William W."/>
        </authorList>
    </citation>
    <scope>NUCLEOTIDE SEQUENCE</scope>
</reference>
<dbReference type="GO" id="GO:0005634">
    <property type="term" value="C:nucleus"/>
    <property type="evidence" value="ECO:0007669"/>
    <property type="project" value="TreeGrafter"/>
</dbReference>
<keyword evidence="3" id="KW-1185">Reference proteome</keyword>
<gene>
    <name evidence="2" type="ORF">PSON_ATCC_30995.1.T0020333</name>
</gene>
<dbReference type="Proteomes" id="UP000692954">
    <property type="component" value="Unassembled WGS sequence"/>
</dbReference>
<dbReference type="EMBL" id="CAJJDN010000002">
    <property type="protein sequence ID" value="CAD8047319.1"/>
    <property type="molecule type" value="Genomic_DNA"/>
</dbReference>
<keyword evidence="1" id="KW-0812">Transmembrane</keyword>
<evidence type="ECO:0000313" key="2">
    <source>
        <dbReference type="EMBL" id="CAD8047319.1"/>
    </source>
</evidence>
<protein>
    <recommendedName>
        <fullName evidence="4">Transmembrane protein</fullName>
    </recommendedName>
</protein>
<evidence type="ECO:0008006" key="4">
    <source>
        <dbReference type="Google" id="ProtNLM"/>
    </source>
</evidence>
<proteinExistence type="predicted"/>
<accession>A0A8S1K1B6</accession>
<keyword evidence="1" id="KW-0472">Membrane</keyword>
<name>A0A8S1K1B6_9CILI</name>
<feature type="transmembrane region" description="Helical" evidence="1">
    <location>
        <begin position="44"/>
        <end position="62"/>
    </location>
</feature>
<comment type="caution">
    <text evidence="2">The sequence shown here is derived from an EMBL/GenBank/DDBJ whole genome shotgun (WGS) entry which is preliminary data.</text>
</comment>
<sequence>MKSWKSIIFLKVNSFGKSIIRASDYFAQQPQLRIQKQKKFSTKLGAFMTCCIITICIIQLISQLQGIFDRHNPNVITSEFQLFNTDEYVLYPHNYTMALALMDGKLQTIRGQNQYFNITIKNCKRQRLVNETTGLKEAILDCYNYQIEECNDQHFTTEVQLKYFKSFNKSGLYCAKSSDWNERPMKLQGTPSSDLFQYIDIFISTCKNSTQNQNCSTDQQIKQKLSGNYLVMHTSDILTKMEESKNSFENIIQAQYYFYSLSITKTILSQLKLIEALSDIALFTKNIQKQFTFQQSTIKETSEVFNNQYIFKYGIVIDQRMTQYTRTYQKLQSAFSNIGGLWQMLCLIVQIFLYPFTSYLTEIEMANDYFRFESNNNGKHNTSQKQKSFFIEQNQCLEVVEEEIPNTSDRVQKEKQKQIIQSNRLENSIDIQKFLNYQQIHQKMSQDAILQLAICCNRQKKKQINYAIDKVMSKLDVSFIIQKLQEIDKLKYLLLSSDQLNLFNYIPKPLIPFGVFESEFEKNIKNLEKKIAYKLILDDEKSEITKINDAFTSYQNLKIKQNITKTDKQILEFLDDEIKCTFDQLFVQNFRGLDSREIRPIIEIDSMCESRLPVRDSMNEG</sequence>
<keyword evidence="1" id="KW-1133">Transmembrane helix</keyword>